<name>A0A8J3YGI0_9ACTN</name>
<evidence type="ECO:0000313" key="4">
    <source>
        <dbReference type="Proteomes" id="UP000619260"/>
    </source>
</evidence>
<evidence type="ECO:0000259" key="2">
    <source>
        <dbReference type="Pfam" id="PF08044"/>
    </source>
</evidence>
<keyword evidence="1" id="KW-1133">Transmembrane helix</keyword>
<keyword evidence="1" id="KW-0472">Membrane</keyword>
<dbReference type="Pfam" id="PF08044">
    <property type="entry name" value="DUF1707"/>
    <property type="match status" value="1"/>
</dbReference>
<organism evidence="3 4">
    <name type="scientific">Virgisporangium aliadipatigenens</name>
    <dbReference type="NCBI Taxonomy" id="741659"/>
    <lineage>
        <taxon>Bacteria</taxon>
        <taxon>Bacillati</taxon>
        <taxon>Actinomycetota</taxon>
        <taxon>Actinomycetes</taxon>
        <taxon>Micromonosporales</taxon>
        <taxon>Micromonosporaceae</taxon>
        <taxon>Virgisporangium</taxon>
    </lineage>
</organism>
<evidence type="ECO:0000313" key="3">
    <source>
        <dbReference type="EMBL" id="GIJ43982.1"/>
    </source>
</evidence>
<sequence>MSERVGHAQRDAVRRLIERAVGNGYLDASEYDARVRQVLAARTDDALRATLEDLPPAAIAPPRATQPSGAVAGAVLGLASLPLVLCGGIGGVTGAAAAVLAGWAMDRDGASESAVTGVVTGLVSCAYALIVVAVMVVEV</sequence>
<reference evidence="3" key="1">
    <citation type="submission" date="2021-01" db="EMBL/GenBank/DDBJ databases">
        <title>Whole genome shotgun sequence of Virgisporangium aliadipatigenens NBRC 105644.</title>
        <authorList>
            <person name="Komaki H."/>
            <person name="Tamura T."/>
        </authorList>
    </citation>
    <scope>NUCLEOTIDE SEQUENCE</scope>
    <source>
        <strain evidence="3">NBRC 105644</strain>
    </source>
</reference>
<accession>A0A8J3YGI0</accession>
<feature type="transmembrane region" description="Helical" evidence="1">
    <location>
        <begin position="115"/>
        <end position="137"/>
    </location>
</feature>
<comment type="caution">
    <text evidence="3">The sequence shown here is derived from an EMBL/GenBank/DDBJ whole genome shotgun (WGS) entry which is preliminary data.</text>
</comment>
<proteinExistence type="predicted"/>
<keyword evidence="4" id="KW-1185">Reference proteome</keyword>
<dbReference type="InterPro" id="IPR012551">
    <property type="entry name" value="DUF1707_SHOCT-like"/>
</dbReference>
<protein>
    <recommendedName>
        <fullName evidence="2">DUF1707 domain-containing protein</fullName>
    </recommendedName>
</protein>
<dbReference type="Proteomes" id="UP000619260">
    <property type="component" value="Unassembled WGS sequence"/>
</dbReference>
<feature type="domain" description="DUF1707" evidence="2">
    <location>
        <begin position="4"/>
        <end position="55"/>
    </location>
</feature>
<feature type="transmembrane region" description="Helical" evidence="1">
    <location>
        <begin position="70"/>
        <end position="103"/>
    </location>
</feature>
<dbReference type="RefSeq" id="WP_203897574.1">
    <property type="nucleotide sequence ID" value="NZ_BOPF01000003.1"/>
</dbReference>
<dbReference type="EMBL" id="BOPF01000003">
    <property type="protein sequence ID" value="GIJ43982.1"/>
    <property type="molecule type" value="Genomic_DNA"/>
</dbReference>
<evidence type="ECO:0000256" key="1">
    <source>
        <dbReference type="SAM" id="Phobius"/>
    </source>
</evidence>
<keyword evidence="1" id="KW-0812">Transmembrane</keyword>
<dbReference type="AlphaFoldDB" id="A0A8J3YGI0"/>
<gene>
    <name evidence="3" type="ORF">Val02_08680</name>
</gene>